<evidence type="ECO:0000313" key="8">
    <source>
        <dbReference type="EMBL" id="MBS8124336.1"/>
    </source>
</evidence>
<feature type="transmembrane region" description="Helical" evidence="6">
    <location>
        <begin position="242"/>
        <end position="261"/>
    </location>
</feature>
<feature type="transmembrane region" description="Helical" evidence="6">
    <location>
        <begin position="75"/>
        <end position="97"/>
    </location>
</feature>
<evidence type="ECO:0000256" key="4">
    <source>
        <dbReference type="ARBA" id="ARBA00022989"/>
    </source>
</evidence>
<feature type="transmembrane region" description="Helical" evidence="6">
    <location>
        <begin position="408"/>
        <end position="428"/>
    </location>
</feature>
<evidence type="ECO:0000313" key="11">
    <source>
        <dbReference type="Proteomes" id="UP000676028"/>
    </source>
</evidence>
<reference evidence="8" key="1">
    <citation type="journal article" date="2021" name="Nat. Microbiol.">
        <title>Cell division in the archaeon Haloferax volcanii relies on two FtsZ proteins with distinct functions in division ring assembly and constriction.</title>
        <authorList>
            <person name="Liao Y."/>
            <person name="Ithurbide S."/>
            <person name="Evenhuis C."/>
            <person name="Loewe J."/>
            <person name="Duggin I.G."/>
        </authorList>
    </citation>
    <scope>NUCLEOTIDE SEQUENCE</scope>
    <source>
        <strain evidence="7">H98</strain>
        <strain evidence="10">ID112 - delta_ftsZ1_delta_ftsZ2</strain>
        <strain evidence="8">ID76 - delta_ftsZ1</strain>
        <strain evidence="9">ID77 - delta_ftsZ2</strain>
    </source>
</reference>
<name>A0A8T5CD14_HALVO</name>
<keyword evidence="3 6" id="KW-0812">Transmembrane</keyword>
<dbReference type="EMBL" id="JAERQW010000006">
    <property type="protein sequence ID" value="MBS8128205.1"/>
    <property type="molecule type" value="Genomic_DNA"/>
</dbReference>
<dbReference type="Proteomes" id="UP000676028">
    <property type="component" value="Unassembled WGS sequence"/>
</dbReference>
<dbReference type="AlphaFoldDB" id="A0A8T5CD14"/>
<keyword evidence="5 6" id="KW-0472">Membrane</keyword>
<feature type="transmembrane region" description="Helical" evidence="6">
    <location>
        <begin position="207"/>
        <end position="230"/>
    </location>
</feature>
<feature type="transmembrane region" description="Helical" evidence="6">
    <location>
        <begin position="35"/>
        <end position="54"/>
    </location>
</feature>
<feature type="transmembrane region" description="Helical" evidence="6">
    <location>
        <begin position="313"/>
        <end position="336"/>
    </location>
</feature>
<evidence type="ECO:0000313" key="10">
    <source>
        <dbReference type="EMBL" id="MBS8132070.1"/>
    </source>
</evidence>
<evidence type="ECO:0000256" key="6">
    <source>
        <dbReference type="SAM" id="Phobius"/>
    </source>
</evidence>
<evidence type="ECO:0000313" key="7">
    <source>
        <dbReference type="EMBL" id="MBS8119323.1"/>
    </source>
</evidence>
<gene>
    <name evidence="7" type="ORF">JK351_09140</name>
    <name evidence="10" type="ORF">JK352_09145</name>
    <name evidence="9" type="ORF">JK353_09150</name>
    <name evidence="8" type="ORF">JK354_09145</name>
</gene>
<dbReference type="EMBL" id="JAERQU010000006">
    <property type="protein sequence ID" value="MBS8119323.1"/>
    <property type="molecule type" value="Genomic_DNA"/>
</dbReference>
<dbReference type="GO" id="GO:0005886">
    <property type="term" value="C:plasma membrane"/>
    <property type="evidence" value="ECO:0007669"/>
    <property type="project" value="UniProtKB-SubCell"/>
</dbReference>
<evidence type="ECO:0000256" key="3">
    <source>
        <dbReference type="ARBA" id="ARBA00022692"/>
    </source>
</evidence>
<sequence length="472" mass="51165">MDLARSSIKLFIANIFGAGLQFLGITFFARELGASQMGVFFLFQALLGIVAIPADFGLRGAVEKRISEGIQPGEYLSSAIILKLIPISLIILSIVVFEQRINGYLGGDFAVYLALAIILQETAQLAVSVLKGELRVGETAELNIIRRITWVGGGFLLVSSGLDAEALIYSLLAGMVVTLAWGLSKISTSLKKPSFKNARSLFNYSKYSVVSSIGGYFYSWMDVAIIGIFLTQSHVGAYETAWRVTAITMLFSQAVASTIFPQVSQWSSKNEQQQIESVISNSITPSMLLVIPAFFGILVFSDEIMGIVFGSEFTIASYVLIILAGEKILQSVHVIIGRSLQALNQPGLAARATVISVVLNLILNVILILSFGIVGAAVATALSFAVNTVLHAHYLSSFVSIKFQYSQIGWCTVSSLIMAGVLFGFKTLVGVNSLIQLFIGIFFGMLVYTTITLLYQPIRETAFKNLIRLVPI</sequence>
<comment type="caution">
    <text evidence="8">The sequence shown here is derived from an EMBL/GenBank/DDBJ whole genome shotgun (WGS) entry which is preliminary data.</text>
</comment>
<feature type="transmembrane region" description="Helical" evidence="6">
    <location>
        <begin position="348"/>
        <end position="367"/>
    </location>
</feature>
<dbReference type="GeneID" id="31787488"/>
<feature type="transmembrane region" description="Helical" evidence="6">
    <location>
        <begin position="12"/>
        <end position="29"/>
    </location>
</feature>
<dbReference type="PANTHER" id="PTHR30250">
    <property type="entry name" value="PST FAMILY PREDICTED COLANIC ACID TRANSPORTER"/>
    <property type="match status" value="1"/>
</dbReference>
<dbReference type="Proteomes" id="UP000678484">
    <property type="component" value="Unassembled WGS sequence"/>
</dbReference>
<dbReference type="EMBL" id="JAERQX010000006">
    <property type="protein sequence ID" value="MBS8132070.1"/>
    <property type="molecule type" value="Genomic_DNA"/>
</dbReference>
<dbReference type="RefSeq" id="WP_004041939.1">
    <property type="nucleotide sequence ID" value="NZ_JAERQU010000006.1"/>
</dbReference>
<dbReference type="EMBL" id="JAERQV010000006">
    <property type="protein sequence ID" value="MBS8124336.1"/>
    <property type="molecule type" value="Genomic_DNA"/>
</dbReference>
<feature type="transmembrane region" description="Helical" evidence="6">
    <location>
        <begin position="434"/>
        <end position="455"/>
    </location>
</feature>
<dbReference type="OMA" id="GQETRMP"/>
<dbReference type="Pfam" id="PF13440">
    <property type="entry name" value="Polysacc_synt_3"/>
    <property type="match status" value="1"/>
</dbReference>
<feature type="transmembrane region" description="Helical" evidence="6">
    <location>
        <begin position="168"/>
        <end position="186"/>
    </location>
</feature>
<evidence type="ECO:0000256" key="1">
    <source>
        <dbReference type="ARBA" id="ARBA00004651"/>
    </source>
</evidence>
<dbReference type="Proteomes" id="UP000679371">
    <property type="component" value="Unassembled WGS sequence"/>
</dbReference>
<comment type="subcellular location">
    <subcellularLocation>
        <location evidence="1">Cell membrane</location>
        <topology evidence="1">Multi-pass membrane protein</topology>
    </subcellularLocation>
</comment>
<dbReference type="PANTHER" id="PTHR30250:SF11">
    <property type="entry name" value="O-ANTIGEN TRANSPORTER-RELATED"/>
    <property type="match status" value="1"/>
</dbReference>
<proteinExistence type="predicted"/>
<keyword evidence="2" id="KW-1003">Cell membrane</keyword>
<dbReference type="CDD" id="cd13128">
    <property type="entry name" value="MATE_Wzx_like"/>
    <property type="match status" value="1"/>
</dbReference>
<evidence type="ECO:0000256" key="2">
    <source>
        <dbReference type="ARBA" id="ARBA00022475"/>
    </source>
</evidence>
<dbReference type="SMR" id="A0A8T5CD14"/>
<feature type="transmembrane region" description="Helical" evidence="6">
    <location>
        <begin position="373"/>
        <end position="396"/>
    </location>
</feature>
<accession>A0A8T5CD14</accession>
<dbReference type="InterPro" id="IPR050833">
    <property type="entry name" value="Poly_Biosynth_Transport"/>
</dbReference>
<dbReference type="Proteomes" id="UP000679789">
    <property type="component" value="Unassembled WGS sequence"/>
</dbReference>
<evidence type="ECO:0000256" key="5">
    <source>
        <dbReference type="ARBA" id="ARBA00023136"/>
    </source>
</evidence>
<feature type="transmembrane region" description="Helical" evidence="6">
    <location>
        <begin position="282"/>
        <end position="301"/>
    </location>
</feature>
<keyword evidence="4 6" id="KW-1133">Transmembrane helix</keyword>
<protein>
    <submittedName>
        <fullName evidence="8">Flippase</fullName>
    </submittedName>
</protein>
<organism evidence="8 11">
    <name type="scientific">Haloferax volcanii</name>
    <name type="common">Halobacterium volcanii</name>
    <dbReference type="NCBI Taxonomy" id="2246"/>
    <lineage>
        <taxon>Archaea</taxon>
        <taxon>Methanobacteriati</taxon>
        <taxon>Methanobacteriota</taxon>
        <taxon>Stenosarchaea group</taxon>
        <taxon>Halobacteria</taxon>
        <taxon>Halobacteriales</taxon>
        <taxon>Haloferacaceae</taxon>
        <taxon>Haloferax</taxon>
    </lineage>
</organism>
<evidence type="ECO:0000313" key="9">
    <source>
        <dbReference type="EMBL" id="MBS8128205.1"/>
    </source>
</evidence>